<gene>
    <name evidence="6" type="ORF">DW352_11175</name>
</gene>
<dbReference type="GO" id="GO:0003677">
    <property type="term" value="F:DNA binding"/>
    <property type="evidence" value="ECO:0007669"/>
    <property type="project" value="UniProtKB-UniRule"/>
</dbReference>
<organism evidence="6 7">
    <name type="scientific">Pseudolabrys taiwanensis</name>
    <dbReference type="NCBI Taxonomy" id="331696"/>
    <lineage>
        <taxon>Bacteria</taxon>
        <taxon>Pseudomonadati</taxon>
        <taxon>Pseudomonadota</taxon>
        <taxon>Alphaproteobacteria</taxon>
        <taxon>Hyphomicrobiales</taxon>
        <taxon>Xanthobacteraceae</taxon>
        <taxon>Pseudolabrys</taxon>
    </lineage>
</organism>
<evidence type="ECO:0000259" key="5">
    <source>
        <dbReference type="PROSITE" id="PS50977"/>
    </source>
</evidence>
<dbReference type="Pfam" id="PF21993">
    <property type="entry name" value="TetR_C_13_2"/>
    <property type="match status" value="1"/>
</dbReference>
<dbReference type="InterPro" id="IPR001647">
    <property type="entry name" value="HTH_TetR"/>
</dbReference>
<feature type="DNA-binding region" description="H-T-H motif" evidence="4">
    <location>
        <begin position="34"/>
        <end position="53"/>
    </location>
</feature>
<dbReference type="PANTHER" id="PTHR47506:SF1">
    <property type="entry name" value="HTH-TYPE TRANSCRIPTIONAL REGULATOR YJDC"/>
    <property type="match status" value="1"/>
</dbReference>
<dbReference type="InterPro" id="IPR009057">
    <property type="entry name" value="Homeodomain-like_sf"/>
</dbReference>
<keyword evidence="1" id="KW-0805">Transcription regulation</keyword>
<dbReference type="InterPro" id="IPR054156">
    <property type="entry name" value="YxaF_TetR_C"/>
</dbReference>
<dbReference type="PANTHER" id="PTHR47506">
    <property type="entry name" value="TRANSCRIPTIONAL REGULATORY PROTEIN"/>
    <property type="match status" value="1"/>
</dbReference>
<dbReference type="AlphaFoldDB" id="A0A346A490"/>
<name>A0A346A490_9HYPH</name>
<evidence type="ECO:0000256" key="2">
    <source>
        <dbReference type="ARBA" id="ARBA00023125"/>
    </source>
</evidence>
<dbReference type="InterPro" id="IPR036271">
    <property type="entry name" value="Tet_transcr_reg_TetR-rel_C_sf"/>
</dbReference>
<keyword evidence="3" id="KW-0804">Transcription</keyword>
<dbReference type="KEGG" id="ptaw:DW352_11175"/>
<feature type="domain" description="HTH tetR-type" evidence="5">
    <location>
        <begin position="11"/>
        <end position="71"/>
    </location>
</feature>
<evidence type="ECO:0000313" key="7">
    <source>
        <dbReference type="Proteomes" id="UP000254889"/>
    </source>
</evidence>
<dbReference type="Gene3D" id="1.10.357.10">
    <property type="entry name" value="Tetracycline Repressor, domain 2"/>
    <property type="match status" value="1"/>
</dbReference>
<proteinExistence type="predicted"/>
<evidence type="ECO:0000256" key="1">
    <source>
        <dbReference type="ARBA" id="ARBA00023015"/>
    </source>
</evidence>
<dbReference type="Proteomes" id="UP000254889">
    <property type="component" value="Chromosome"/>
</dbReference>
<evidence type="ECO:0000256" key="3">
    <source>
        <dbReference type="ARBA" id="ARBA00023163"/>
    </source>
</evidence>
<reference evidence="6 7" key="1">
    <citation type="submission" date="2018-07" db="EMBL/GenBank/DDBJ databases">
        <authorList>
            <person name="Quirk P.G."/>
            <person name="Krulwich T.A."/>
        </authorList>
    </citation>
    <scope>NUCLEOTIDE SEQUENCE [LARGE SCALE GENOMIC DNA]</scope>
    <source>
        <strain evidence="6 7">CC-BB4</strain>
    </source>
</reference>
<dbReference type="Pfam" id="PF00440">
    <property type="entry name" value="TetR_N"/>
    <property type="match status" value="1"/>
</dbReference>
<evidence type="ECO:0000313" key="6">
    <source>
        <dbReference type="EMBL" id="AXK83987.1"/>
    </source>
</evidence>
<evidence type="ECO:0000256" key="4">
    <source>
        <dbReference type="PROSITE-ProRule" id="PRU00335"/>
    </source>
</evidence>
<protein>
    <submittedName>
        <fullName evidence="6">TetR/AcrR family transcriptional regulator</fullName>
    </submittedName>
</protein>
<dbReference type="EMBL" id="CP031417">
    <property type="protein sequence ID" value="AXK83987.1"/>
    <property type="molecule type" value="Genomic_DNA"/>
</dbReference>
<sequence>MKTRKTTATPAANRAGLLPQLGEVFREHGYEGASLTLITKATGLGKGSLYHLFPGGKQQMAAEVLVEIDGWFERNVFVPLRKTEDARAGIAHMFDAVDAYFRSGRRVCLVGVFALGAARDEFAAAVRGYFKAWDEALAAALRRAGYERAEAAALSEDLLAGIQGALVLARAADDAKVFTRTLGRLKKRVGIK</sequence>
<dbReference type="PROSITE" id="PS50977">
    <property type="entry name" value="HTH_TETR_2"/>
    <property type="match status" value="1"/>
</dbReference>
<dbReference type="OrthoDB" id="9811084at2"/>
<dbReference type="SUPFAM" id="SSF48498">
    <property type="entry name" value="Tetracyclin repressor-like, C-terminal domain"/>
    <property type="match status" value="1"/>
</dbReference>
<keyword evidence="2 4" id="KW-0238">DNA-binding</keyword>
<accession>A0A346A490</accession>
<dbReference type="SUPFAM" id="SSF46689">
    <property type="entry name" value="Homeodomain-like"/>
    <property type="match status" value="1"/>
</dbReference>
<keyword evidence="7" id="KW-1185">Reference proteome</keyword>